<name>A0A4U0X583_9PEZI</name>
<keyword evidence="3" id="KW-1185">Reference proteome</keyword>
<dbReference type="AlphaFoldDB" id="A0A4U0X583"/>
<gene>
    <name evidence="2" type="ORF">B0A55_04978</name>
</gene>
<sequence length="229" mass="25597">MADQEARSVLGWGAGPLILGTWTSSDIPGHRHATAETGEGEDDKLTESEFSLATFVGRVQAHAASAATDDDAPPFLPAPARHQHHATYMADLARREERPARRWEHMISRTPTSIIVSLLFSFPEGRSGRTLLSNGTNGLGRMTEALCLMPGRTAEEEQAQVLLAHFLQDRELIGMLDKKRRRLHPDAPAAVVSRRHHLAYWKQTWQVKLESFRDGFDWFMGVGDLRGYC</sequence>
<evidence type="ECO:0000256" key="1">
    <source>
        <dbReference type="SAM" id="MobiDB-lite"/>
    </source>
</evidence>
<protein>
    <submittedName>
        <fullName evidence="2">Uncharacterized protein</fullName>
    </submittedName>
</protein>
<evidence type="ECO:0000313" key="2">
    <source>
        <dbReference type="EMBL" id="TKA70867.1"/>
    </source>
</evidence>
<reference evidence="2 3" key="1">
    <citation type="submission" date="2017-03" db="EMBL/GenBank/DDBJ databases">
        <title>Genomes of endolithic fungi from Antarctica.</title>
        <authorList>
            <person name="Coleine C."/>
            <person name="Masonjones S."/>
            <person name="Stajich J.E."/>
        </authorList>
    </citation>
    <scope>NUCLEOTIDE SEQUENCE [LARGE SCALE GENOMIC DNA]</scope>
    <source>
        <strain evidence="2 3">CCFEE 5184</strain>
    </source>
</reference>
<proteinExistence type="predicted"/>
<dbReference type="EMBL" id="NAJQ01000379">
    <property type="protein sequence ID" value="TKA70867.1"/>
    <property type="molecule type" value="Genomic_DNA"/>
</dbReference>
<evidence type="ECO:0000313" key="3">
    <source>
        <dbReference type="Proteomes" id="UP000309340"/>
    </source>
</evidence>
<organism evidence="2 3">
    <name type="scientific">Friedmanniomyces simplex</name>
    <dbReference type="NCBI Taxonomy" id="329884"/>
    <lineage>
        <taxon>Eukaryota</taxon>
        <taxon>Fungi</taxon>
        <taxon>Dikarya</taxon>
        <taxon>Ascomycota</taxon>
        <taxon>Pezizomycotina</taxon>
        <taxon>Dothideomycetes</taxon>
        <taxon>Dothideomycetidae</taxon>
        <taxon>Mycosphaerellales</taxon>
        <taxon>Teratosphaeriaceae</taxon>
        <taxon>Friedmanniomyces</taxon>
    </lineage>
</organism>
<feature type="region of interest" description="Disordered" evidence="1">
    <location>
        <begin position="23"/>
        <end position="44"/>
    </location>
</feature>
<comment type="caution">
    <text evidence="2">The sequence shown here is derived from an EMBL/GenBank/DDBJ whole genome shotgun (WGS) entry which is preliminary data.</text>
</comment>
<dbReference type="Proteomes" id="UP000309340">
    <property type="component" value="Unassembled WGS sequence"/>
</dbReference>
<dbReference type="OrthoDB" id="10280326at2759"/>
<accession>A0A4U0X583</accession>